<dbReference type="FunCoup" id="A0A165CI40">
    <property type="interactions" value="502"/>
</dbReference>
<evidence type="ECO:0000259" key="7">
    <source>
        <dbReference type="Pfam" id="PF12341"/>
    </source>
</evidence>
<dbReference type="EMBL" id="KV426319">
    <property type="protein sequence ID" value="KZV82512.1"/>
    <property type="molecule type" value="Genomic_DNA"/>
</dbReference>
<dbReference type="InterPro" id="IPR048591">
    <property type="entry name" value="WDHD1/CFT4_hel"/>
</dbReference>
<dbReference type="Pfam" id="PF24817">
    <property type="entry name" value="WD40_WDHD1_1st"/>
    <property type="match status" value="1"/>
</dbReference>
<evidence type="ECO:0000313" key="10">
    <source>
        <dbReference type="EMBL" id="KZV82512.1"/>
    </source>
</evidence>
<feature type="region of interest" description="Disordered" evidence="6">
    <location>
        <begin position="348"/>
        <end position="388"/>
    </location>
</feature>
<dbReference type="InterPro" id="IPR022100">
    <property type="entry name" value="WDHD1/CFT4_beta-prop_2nd"/>
</dbReference>
<keyword evidence="11" id="KW-1185">Reference proteome</keyword>
<dbReference type="PROSITE" id="PS50294">
    <property type="entry name" value="WD_REPEATS_REGION"/>
    <property type="match status" value="2"/>
</dbReference>
<dbReference type="OrthoDB" id="427368at2759"/>
<dbReference type="InParanoid" id="A0A165CI40"/>
<dbReference type="Proteomes" id="UP000077266">
    <property type="component" value="Unassembled WGS sequence"/>
</dbReference>
<dbReference type="InterPro" id="IPR036322">
    <property type="entry name" value="WD40_repeat_dom_sf"/>
</dbReference>
<dbReference type="STRING" id="1314781.A0A165CI40"/>
<dbReference type="InterPro" id="IPR019775">
    <property type="entry name" value="WD40_repeat_CS"/>
</dbReference>
<evidence type="ECO:0000256" key="2">
    <source>
        <dbReference type="ARBA" id="ARBA00022574"/>
    </source>
</evidence>
<feature type="repeat" description="WD" evidence="5">
    <location>
        <begin position="133"/>
        <end position="174"/>
    </location>
</feature>
<evidence type="ECO:0000259" key="9">
    <source>
        <dbReference type="Pfam" id="PF24817"/>
    </source>
</evidence>
<feature type="domain" description="WDHD1/CFT4 helical bundle" evidence="8">
    <location>
        <begin position="738"/>
        <end position="831"/>
    </location>
</feature>
<evidence type="ECO:0000256" key="1">
    <source>
        <dbReference type="ARBA" id="ARBA00004123"/>
    </source>
</evidence>
<feature type="domain" description="WDHD1/CFT4 second beta-propeller" evidence="7">
    <location>
        <begin position="407"/>
        <end position="722"/>
    </location>
</feature>
<dbReference type="InterPro" id="IPR015943">
    <property type="entry name" value="WD40/YVTN_repeat-like_dom_sf"/>
</dbReference>
<feature type="region of interest" description="Disordered" evidence="6">
    <location>
        <begin position="855"/>
        <end position="1116"/>
    </location>
</feature>
<dbReference type="PROSITE" id="PS50082">
    <property type="entry name" value="WD_REPEATS_2"/>
    <property type="match status" value="2"/>
</dbReference>
<dbReference type="PANTHER" id="PTHR19932">
    <property type="entry name" value="WD REPEAT AND HMG-BOX DNA BINDING PROTEIN"/>
    <property type="match status" value="1"/>
</dbReference>
<feature type="compositionally biased region" description="Acidic residues" evidence="6">
    <location>
        <begin position="1049"/>
        <end position="1070"/>
    </location>
</feature>
<feature type="compositionally biased region" description="Acidic residues" evidence="6">
    <location>
        <begin position="350"/>
        <end position="377"/>
    </location>
</feature>
<dbReference type="GO" id="GO:0000278">
    <property type="term" value="P:mitotic cell cycle"/>
    <property type="evidence" value="ECO:0007669"/>
    <property type="project" value="TreeGrafter"/>
</dbReference>
<dbReference type="GO" id="GO:0003682">
    <property type="term" value="F:chromatin binding"/>
    <property type="evidence" value="ECO:0007669"/>
    <property type="project" value="TreeGrafter"/>
</dbReference>
<dbReference type="PROSITE" id="PS00678">
    <property type="entry name" value="WD_REPEATS_1"/>
    <property type="match status" value="1"/>
</dbReference>
<dbReference type="InterPro" id="IPR057646">
    <property type="entry name" value="WD40_WDHD1_1st"/>
</dbReference>
<keyword evidence="3" id="KW-0677">Repeat</keyword>
<feature type="compositionally biased region" description="Acidic residues" evidence="6">
    <location>
        <begin position="1086"/>
        <end position="1095"/>
    </location>
</feature>
<dbReference type="SUPFAM" id="SSF50978">
    <property type="entry name" value="WD40 repeat-like"/>
    <property type="match status" value="1"/>
</dbReference>
<reference evidence="10 11" key="1">
    <citation type="journal article" date="2016" name="Mol. Biol. Evol.">
        <title>Comparative Genomics of Early-Diverging Mushroom-Forming Fungi Provides Insights into the Origins of Lignocellulose Decay Capabilities.</title>
        <authorList>
            <person name="Nagy L.G."/>
            <person name="Riley R."/>
            <person name="Tritt A."/>
            <person name="Adam C."/>
            <person name="Daum C."/>
            <person name="Floudas D."/>
            <person name="Sun H."/>
            <person name="Yadav J.S."/>
            <person name="Pangilinan J."/>
            <person name="Larsson K.H."/>
            <person name="Matsuura K."/>
            <person name="Barry K."/>
            <person name="Labutti K."/>
            <person name="Kuo R."/>
            <person name="Ohm R.A."/>
            <person name="Bhattacharya S.S."/>
            <person name="Shirouzu T."/>
            <person name="Yoshinaga Y."/>
            <person name="Martin F.M."/>
            <person name="Grigoriev I.V."/>
            <person name="Hibbett D.S."/>
        </authorList>
    </citation>
    <scope>NUCLEOTIDE SEQUENCE [LARGE SCALE GENOMIC DNA]</scope>
    <source>
        <strain evidence="10 11">HHB12029</strain>
    </source>
</reference>
<gene>
    <name evidence="10" type="ORF">EXIGLDRAFT_341302</name>
</gene>
<protein>
    <submittedName>
        <fullName evidence="10">Uncharacterized protein</fullName>
    </submittedName>
</protein>
<accession>A0A165CI40</accession>
<feature type="domain" description="WDHD1 first WD40" evidence="9">
    <location>
        <begin position="9"/>
        <end position="300"/>
    </location>
</feature>
<organism evidence="10 11">
    <name type="scientific">Exidia glandulosa HHB12029</name>
    <dbReference type="NCBI Taxonomy" id="1314781"/>
    <lineage>
        <taxon>Eukaryota</taxon>
        <taxon>Fungi</taxon>
        <taxon>Dikarya</taxon>
        <taxon>Basidiomycota</taxon>
        <taxon>Agaricomycotina</taxon>
        <taxon>Agaricomycetes</taxon>
        <taxon>Auriculariales</taxon>
        <taxon>Exidiaceae</taxon>
        <taxon>Exidia</taxon>
    </lineage>
</organism>
<evidence type="ECO:0000313" key="11">
    <source>
        <dbReference type="Proteomes" id="UP000077266"/>
    </source>
</evidence>
<feature type="compositionally biased region" description="Basic and acidic residues" evidence="6">
    <location>
        <begin position="959"/>
        <end position="972"/>
    </location>
</feature>
<dbReference type="Pfam" id="PF12341">
    <property type="entry name" value="Mcl1_mid"/>
    <property type="match status" value="1"/>
</dbReference>
<dbReference type="GO" id="GO:0006261">
    <property type="term" value="P:DNA-templated DNA replication"/>
    <property type="evidence" value="ECO:0007669"/>
    <property type="project" value="TreeGrafter"/>
</dbReference>
<dbReference type="Pfam" id="PF20946">
    <property type="entry name" value="Ctf4_C"/>
    <property type="match status" value="1"/>
</dbReference>
<evidence type="ECO:0000256" key="5">
    <source>
        <dbReference type="PROSITE-ProRule" id="PRU00221"/>
    </source>
</evidence>
<dbReference type="GO" id="GO:0006281">
    <property type="term" value="P:DNA repair"/>
    <property type="evidence" value="ECO:0007669"/>
    <property type="project" value="TreeGrafter"/>
</dbReference>
<feature type="compositionally biased region" description="Polar residues" evidence="6">
    <location>
        <begin position="985"/>
        <end position="998"/>
    </location>
</feature>
<proteinExistence type="predicted"/>
<dbReference type="InterPro" id="IPR001680">
    <property type="entry name" value="WD40_rpt"/>
</dbReference>
<comment type="subcellular location">
    <subcellularLocation>
        <location evidence="1">Nucleus</location>
    </subcellularLocation>
</comment>
<keyword evidence="2 5" id="KW-0853">WD repeat</keyword>
<dbReference type="GO" id="GO:0043596">
    <property type="term" value="C:nuclear replication fork"/>
    <property type="evidence" value="ECO:0007669"/>
    <property type="project" value="TreeGrafter"/>
</dbReference>
<evidence type="ECO:0000259" key="8">
    <source>
        <dbReference type="Pfam" id="PF20946"/>
    </source>
</evidence>
<dbReference type="PANTHER" id="PTHR19932:SF10">
    <property type="entry name" value="WD REPEAT AND HMG-BOX DNA-BINDING PROTEIN 1"/>
    <property type="match status" value="1"/>
</dbReference>
<keyword evidence="4" id="KW-0539">Nucleus</keyword>
<dbReference type="SMART" id="SM00320">
    <property type="entry name" value="WD40"/>
    <property type="match status" value="4"/>
</dbReference>
<evidence type="ECO:0000256" key="6">
    <source>
        <dbReference type="SAM" id="MobiDB-lite"/>
    </source>
</evidence>
<dbReference type="Gene3D" id="2.130.10.10">
    <property type="entry name" value="YVTN repeat-like/Quinoprotein amine dehydrogenase"/>
    <property type="match status" value="2"/>
</dbReference>
<evidence type="ECO:0000256" key="4">
    <source>
        <dbReference type="ARBA" id="ARBA00023242"/>
    </source>
</evidence>
<feature type="repeat" description="WD" evidence="5">
    <location>
        <begin position="7"/>
        <end position="39"/>
    </location>
</feature>
<feature type="compositionally biased region" description="Polar residues" evidence="6">
    <location>
        <begin position="868"/>
        <end position="879"/>
    </location>
</feature>
<dbReference type="AlphaFoldDB" id="A0A165CI40"/>
<name>A0A165CI40_EXIGL</name>
<evidence type="ECO:0000256" key="3">
    <source>
        <dbReference type="ARBA" id="ARBA00022737"/>
    </source>
</evidence>
<feature type="compositionally biased region" description="Acidic residues" evidence="6">
    <location>
        <begin position="926"/>
        <end position="935"/>
    </location>
</feature>
<sequence length="1116" mass="122364">MAKDEEKPAHQQGLTAVAFSPDGRYVYTGGNEGIARAWNAKDHNAEPGMAAEATGPIGLAATKSAWYSAGNDGCVREYSAGTSELVGHVLEIAGSIEANGLAVNPAGTRIAVAAGDNDVKIVDLGDHSNVVTLKGHTRGVRRAAWHPKDPILVTSGEDGHVLVWDTDKNELLHRIEGILPIISDSDSPGYLTDCTPVWHPKGHLFMIVTRNGTVHAYSRHDWEKVEDQIPDLDKTLGAVTAVAIAPTGLYLMIAYTSAVVGYSSSRKEYFRKNIGAAVTQIAWSPTADFVLWGDNAGSLCFLTESVPPGWTKPYPVAADKEKSRGKNKAAELDAAAIWGDAEREKMNLDPDAELDPADDNFDRVDADDDEDEDEDGADAALGLDYPELDRDEHYPREMVSVTKAQPAFQPGATPFQNKKRYLAHNTIGAIEVTDADDHNIVNVEFYDQSTRKGYSFSDNDRYSLAALGERGAIFATEPEKNSSTDKDRPLLPRSHRITYKPYSTWAARSDWSITLPPNERVLAVAAGGVPPRRSMKYASDVRDMEGNGCAIVATSAGFVRFFSGAGLQRYVWAIGGTVVSMVAGSEWVFVVHREGGTSLDGCQNLRYTLVALDNYELVQTGPLPLPKRRTLKWIGITEEGAPAMYDSAGVMSILDRFRRPTQGRWVPILDSNGLERRKGKDESYWPVGISTTTFMCLILKGKQEYPGFPRPLVQEIDVAMPLWNSEDADIEGGNDNVLEEQLMREQLHVMMIADSLEDELVEDDIEKLERSLDKTIIQLMASACKLGKLQRALDLATLLHRVDSVDRAILLAGFHNMRGLQERLDALKMEMEQRDRHGKPREDRRTWYQHAAPIRAPAAPGYDDARHSASTSFSDNVGNPTRRALAPAVPHSHANPFGKEPKLPAAQRTRQRVEPPPASYDSSIDFGDDSLDTEMFDSPPPSASKRKRVEESMPPPDNVQREPKRRILEEPANKSANPFAKKNTAPKSTALQKSTSFFNKVEASGNEKPKTKPAKAVSKQTTLFGLPAVPPPEKKTKPKKSKTTPAEETQTEETQAEDNEATEVLVEETPEPPAPVPAAQAPGEAETADDDEETPFEWPPSPQASATTLGNDIMVQ</sequence>